<dbReference type="Proteomes" id="UP000324479">
    <property type="component" value="Unassembled WGS sequence"/>
</dbReference>
<organism evidence="1 2">
    <name type="scientific">Roseiconus nitratireducens</name>
    <dbReference type="NCBI Taxonomy" id="2605748"/>
    <lineage>
        <taxon>Bacteria</taxon>
        <taxon>Pseudomonadati</taxon>
        <taxon>Planctomycetota</taxon>
        <taxon>Planctomycetia</taxon>
        <taxon>Pirellulales</taxon>
        <taxon>Pirellulaceae</taxon>
        <taxon>Roseiconus</taxon>
    </lineage>
</organism>
<dbReference type="AlphaFoldDB" id="A0A5M6DKZ9"/>
<reference evidence="1 2" key="1">
    <citation type="submission" date="2019-08" db="EMBL/GenBank/DDBJ databases">
        <authorList>
            <person name="Dhanesh K."/>
            <person name="Kumar G."/>
            <person name="Sasikala C."/>
            <person name="Venkata Ramana C."/>
        </authorList>
    </citation>
    <scope>NUCLEOTIDE SEQUENCE [LARGE SCALE GENOMIC DNA]</scope>
    <source>
        <strain evidence="1 2">JC645</strain>
    </source>
</reference>
<dbReference type="RefSeq" id="WP_150074993.1">
    <property type="nucleotide sequence ID" value="NZ_VWOX01000002.1"/>
</dbReference>
<gene>
    <name evidence="1" type="ORF">FYK55_03665</name>
</gene>
<evidence type="ECO:0000313" key="1">
    <source>
        <dbReference type="EMBL" id="KAA5546015.1"/>
    </source>
</evidence>
<dbReference type="EMBL" id="VWOX01000002">
    <property type="protein sequence ID" value="KAA5546015.1"/>
    <property type="molecule type" value="Genomic_DNA"/>
</dbReference>
<proteinExistence type="predicted"/>
<name>A0A5M6DKZ9_9BACT</name>
<sequence>MNSDLDRIESYYLEKLRSDPLGKEVCSESDFESQVKLLQEAGATEDEANQVASMFQCRPFHQVYDYILDQIQAEVESAVRACNANLPGKVLLRTLPTGFANAGAVNAPGGYLVTVRAELFQVIYRVCKVFCHSLDFIMLESPSGSRPLSEIAGFAPSGWTQSQAISSLVEIYDSLVDKHTVYHAPRHEIPMGQRQAFLDQIVYFAELFAVSHEYAHVLHGHCDESLESISAVERFHNEFAADDLALTLLLAPADLRNENRDAALDANYRVAGACIMFCVQVLLEACRSTDENLGFKSRAGAEYPSPMERLVRMLNSVKQRYPDWITQFADAVMIWSAGVMPALIAEVRGADEIKWIAENAKLRSQDDA</sequence>
<protein>
    <submittedName>
        <fullName evidence="1">Uncharacterized protein</fullName>
    </submittedName>
</protein>
<comment type="caution">
    <text evidence="1">The sequence shown here is derived from an EMBL/GenBank/DDBJ whole genome shotgun (WGS) entry which is preliminary data.</text>
</comment>
<evidence type="ECO:0000313" key="2">
    <source>
        <dbReference type="Proteomes" id="UP000324479"/>
    </source>
</evidence>
<keyword evidence="2" id="KW-1185">Reference proteome</keyword>
<accession>A0A5M6DKZ9</accession>